<feature type="transmembrane region" description="Helical" evidence="1">
    <location>
        <begin position="143"/>
        <end position="162"/>
    </location>
</feature>
<keyword evidence="1" id="KW-0472">Membrane</keyword>
<organism evidence="3 4">
    <name type="scientific">Daedalea quercina L-15889</name>
    <dbReference type="NCBI Taxonomy" id="1314783"/>
    <lineage>
        <taxon>Eukaryota</taxon>
        <taxon>Fungi</taxon>
        <taxon>Dikarya</taxon>
        <taxon>Basidiomycota</taxon>
        <taxon>Agaricomycotina</taxon>
        <taxon>Agaricomycetes</taxon>
        <taxon>Polyporales</taxon>
        <taxon>Fomitopsis</taxon>
    </lineage>
</organism>
<dbReference type="PANTHER" id="PTHR40465">
    <property type="entry name" value="CHROMOSOME 1, WHOLE GENOME SHOTGUN SEQUENCE"/>
    <property type="match status" value="1"/>
</dbReference>
<dbReference type="EMBL" id="KV429099">
    <property type="protein sequence ID" value="KZT65817.1"/>
    <property type="molecule type" value="Genomic_DNA"/>
</dbReference>
<feature type="domain" description="DUF6534" evidence="2">
    <location>
        <begin position="108"/>
        <end position="194"/>
    </location>
</feature>
<feature type="transmembrane region" description="Helical" evidence="1">
    <location>
        <begin position="168"/>
        <end position="190"/>
    </location>
</feature>
<protein>
    <recommendedName>
        <fullName evidence="2">DUF6534 domain-containing protein</fullName>
    </recommendedName>
</protein>
<gene>
    <name evidence="3" type="ORF">DAEQUDRAFT_759116</name>
</gene>
<dbReference type="PANTHER" id="PTHR40465:SF1">
    <property type="entry name" value="DUF6534 DOMAIN-CONTAINING PROTEIN"/>
    <property type="match status" value="1"/>
</dbReference>
<dbReference type="Proteomes" id="UP000076727">
    <property type="component" value="Unassembled WGS sequence"/>
</dbReference>
<dbReference type="OrthoDB" id="2953893at2759"/>
<name>A0A165MKS6_9APHY</name>
<proteinExistence type="predicted"/>
<evidence type="ECO:0000313" key="3">
    <source>
        <dbReference type="EMBL" id="KZT65817.1"/>
    </source>
</evidence>
<dbReference type="AlphaFoldDB" id="A0A165MKS6"/>
<accession>A0A165MKS6</accession>
<keyword evidence="1" id="KW-1133">Transmembrane helix</keyword>
<evidence type="ECO:0000313" key="4">
    <source>
        <dbReference type="Proteomes" id="UP000076727"/>
    </source>
</evidence>
<evidence type="ECO:0000259" key="2">
    <source>
        <dbReference type="Pfam" id="PF20152"/>
    </source>
</evidence>
<reference evidence="3 4" key="1">
    <citation type="journal article" date="2016" name="Mol. Biol. Evol.">
        <title>Comparative Genomics of Early-Diverging Mushroom-Forming Fungi Provides Insights into the Origins of Lignocellulose Decay Capabilities.</title>
        <authorList>
            <person name="Nagy L.G."/>
            <person name="Riley R."/>
            <person name="Tritt A."/>
            <person name="Adam C."/>
            <person name="Daum C."/>
            <person name="Floudas D."/>
            <person name="Sun H."/>
            <person name="Yadav J.S."/>
            <person name="Pangilinan J."/>
            <person name="Larsson K.H."/>
            <person name="Matsuura K."/>
            <person name="Barry K."/>
            <person name="Labutti K."/>
            <person name="Kuo R."/>
            <person name="Ohm R.A."/>
            <person name="Bhattacharya S.S."/>
            <person name="Shirouzu T."/>
            <person name="Yoshinaga Y."/>
            <person name="Martin F.M."/>
            <person name="Grigoriev I.V."/>
            <person name="Hibbett D.S."/>
        </authorList>
    </citation>
    <scope>NUCLEOTIDE SEQUENCE [LARGE SCALE GENOMIC DNA]</scope>
    <source>
        <strain evidence="3 4">L-15889</strain>
    </source>
</reference>
<dbReference type="InterPro" id="IPR045339">
    <property type="entry name" value="DUF6534"/>
</dbReference>
<keyword evidence="4" id="KW-1185">Reference proteome</keyword>
<feature type="transmembrane region" description="Helical" evidence="1">
    <location>
        <begin position="103"/>
        <end position="123"/>
    </location>
</feature>
<dbReference type="Pfam" id="PF20152">
    <property type="entry name" value="DUF6534"/>
    <property type="match status" value="1"/>
</dbReference>
<keyword evidence="1" id="KW-0812">Transmembrane</keyword>
<evidence type="ECO:0000256" key="1">
    <source>
        <dbReference type="SAM" id="Phobius"/>
    </source>
</evidence>
<sequence>MPTFPPLILGPPLLGFAFNWALQGIFSIQVCANRSQPRTVLDHIIPHAGPYSGRRAVALRVAHSRIIATPTLLNGDNPRAIDMKRLPYARKDAVLNWGVATEVWLWGSVFVDAMIAGCMIHLLRRFKTLREDTNLLVNRLIRLIAETGCLTAVGAITVLVFYRAFPETLLAACPLLLLSKLYANTLLITLNNRAFMNAHVSGANIGHSPLILHMTSRQTGQNSLAAAADAERPVEVTLPADTESYTAEAAK</sequence>